<dbReference type="EMBL" id="JACJVQ010000020">
    <property type="protein sequence ID" value="MBB6637187.1"/>
    <property type="molecule type" value="Genomic_DNA"/>
</dbReference>
<evidence type="ECO:0000256" key="4">
    <source>
        <dbReference type="ARBA" id="ARBA00022692"/>
    </source>
</evidence>
<feature type="transmembrane region" description="Helical" evidence="7">
    <location>
        <begin position="67"/>
        <end position="93"/>
    </location>
</feature>
<accession>A0A841T5P2</accession>
<dbReference type="AlphaFoldDB" id="A0A841T5P2"/>
<comment type="caution">
    <text evidence="9">The sequence shown here is derived from an EMBL/GenBank/DDBJ whole genome shotgun (WGS) entry which is preliminary data.</text>
</comment>
<reference evidence="9 10" key="1">
    <citation type="submission" date="2020-08" db="EMBL/GenBank/DDBJ databases">
        <title>Cohnella phylogeny.</title>
        <authorList>
            <person name="Dunlap C."/>
        </authorList>
    </citation>
    <scope>NUCLEOTIDE SEQUENCE [LARGE SCALE GENOMIC DNA]</scope>
    <source>
        <strain evidence="9 10">DSM 25241</strain>
    </source>
</reference>
<dbReference type="GO" id="GO:0005886">
    <property type="term" value="C:plasma membrane"/>
    <property type="evidence" value="ECO:0007669"/>
    <property type="project" value="UniProtKB-SubCell"/>
</dbReference>
<dbReference type="PANTHER" id="PTHR43227">
    <property type="entry name" value="BLL4140 PROTEIN"/>
    <property type="match status" value="1"/>
</dbReference>
<evidence type="ECO:0000256" key="3">
    <source>
        <dbReference type="ARBA" id="ARBA00022475"/>
    </source>
</evidence>
<evidence type="ECO:0000259" key="8">
    <source>
        <dbReference type="PROSITE" id="PS50928"/>
    </source>
</evidence>
<dbReference type="InterPro" id="IPR050809">
    <property type="entry name" value="UgpAE/MalFG_permease"/>
</dbReference>
<keyword evidence="4 7" id="KW-0812">Transmembrane</keyword>
<feature type="transmembrane region" description="Helical" evidence="7">
    <location>
        <begin position="105"/>
        <end position="125"/>
    </location>
</feature>
<gene>
    <name evidence="9" type="ORF">H7B67_23930</name>
</gene>
<keyword evidence="10" id="KW-1185">Reference proteome</keyword>
<evidence type="ECO:0000313" key="9">
    <source>
        <dbReference type="EMBL" id="MBB6637187.1"/>
    </source>
</evidence>
<comment type="similarity">
    <text evidence="7">Belongs to the binding-protein-dependent transport system permease family.</text>
</comment>
<feature type="transmembrane region" description="Helical" evidence="7">
    <location>
        <begin position="12"/>
        <end position="35"/>
    </location>
</feature>
<keyword evidence="2 7" id="KW-0813">Transport</keyword>
<dbReference type="InterPro" id="IPR000515">
    <property type="entry name" value="MetI-like"/>
</dbReference>
<protein>
    <submittedName>
        <fullName evidence="9">Sugar ABC transporter permease</fullName>
    </submittedName>
</protein>
<name>A0A841T5P2_9BACL</name>
<dbReference type="SUPFAM" id="SSF161098">
    <property type="entry name" value="MetI-like"/>
    <property type="match status" value="1"/>
</dbReference>
<proteinExistence type="inferred from homology"/>
<feature type="domain" description="ABC transmembrane type-1" evidence="8">
    <location>
        <begin position="68"/>
        <end position="283"/>
    </location>
</feature>
<sequence>MKRLNQLPLHLMLLPGVILVFIFAYIPMSGAVIAFKHFVPSKGIWGSEWVGFENFRYVFNLPGTMQVIWNTISIAGMKIIAGLIVPIVVTLLLNEVRLVFFKRTVQTLVYLPHFLSWVILSSILIDILSPSEGIVNKLIVALGGDPIYFLGSNAWFPFTLVVSDVWKEFGYGTIVYLAAVTAINPALYEAAKVDGASRWRQIWHITLPGMLPVIVLMGVLSLGNVLNAGFEQVFILYSPSVYESGDILDTLVYRIGFVDTQYDVSTAVGLFKSGVSFVLICVSYWLAARFANYRIF</sequence>
<dbReference type="CDD" id="cd06261">
    <property type="entry name" value="TM_PBP2"/>
    <property type="match status" value="1"/>
</dbReference>
<dbReference type="Gene3D" id="1.10.3720.10">
    <property type="entry name" value="MetI-like"/>
    <property type="match status" value="1"/>
</dbReference>
<dbReference type="PROSITE" id="PS50928">
    <property type="entry name" value="ABC_TM1"/>
    <property type="match status" value="1"/>
</dbReference>
<organism evidence="9 10">
    <name type="scientific">Cohnella thailandensis</name>
    <dbReference type="NCBI Taxonomy" id="557557"/>
    <lineage>
        <taxon>Bacteria</taxon>
        <taxon>Bacillati</taxon>
        <taxon>Bacillota</taxon>
        <taxon>Bacilli</taxon>
        <taxon>Bacillales</taxon>
        <taxon>Paenibacillaceae</taxon>
        <taxon>Cohnella</taxon>
    </lineage>
</organism>
<dbReference type="Proteomes" id="UP000535838">
    <property type="component" value="Unassembled WGS sequence"/>
</dbReference>
<evidence type="ECO:0000256" key="5">
    <source>
        <dbReference type="ARBA" id="ARBA00022989"/>
    </source>
</evidence>
<dbReference type="InterPro" id="IPR035906">
    <property type="entry name" value="MetI-like_sf"/>
</dbReference>
<feature type="transmembrane region" description="Helical" evidence="7">
    <location>
        <begin position="209"/>
        <end position="230"/>
    </location>
</feature>
<evidence type="ECO:0000256" key="7">
    <source>
        <dbReference type="RuleBase" id="RU363032"/>
    </source>
</evidence>
<evidence type="ECO:0000256" key="2">
    <source>
        <dbReference type="ARBA" id="ARBA00022448"/>
    </source>
</evidence>
<dbReference type="GO" id="GO:0055085">
    <property type="term" value="P:transmembrane transport"/>
    <property type="evidence" value="ECO:0007669"/>
    <property type="project" value="InterPro"/>
</dbReference>
<feature type="transmembrane region" description="Helical" evidence="7">
    <location>
        <begin position="267"/>
        <end position="287"/>
    </location>
</feature>
<dbReference type="RefSeq" id="WP_185122396.1">
    <property type="nucleotide sequence ID" value="NZ_JACJVQ010000020.1"/>
</dbReference>
<keyword evidence="6 7" id="KW-0472">Membrane</keyword>
<keyword evidence="3" id="KW-1003">Cell membrane</keyword>
<evidence type="ECO:0000313" key="10">
    <source>
        <dbReference type="Proteomes" id="UP000535838"/>
    </source>
</evidence>
<feature type="transmembrane region" description="Helical" evidence="7">
    <location>
        <begin position="169"/>
        <end position="188"/>
    </location>
</feature>
<evidence type="ECO:0000256" key="1">
    <source>
        <dbReference type="ARBA" id="ARBA00004651"/>
    </source>
</evidence>
<evidence type="ECO:0000256" key="6">
    <source>
        <dbReference type="ARBA" id="ARBA00023136"/>
    </source>
</evidence>
<comment type="subcellular location">
    <subcellularLocation>
        <location evidence="1 7">Cell membrane</location>
        <topology evidence="1 7">Multi-pass membrane protein</topology>
    </subcellularLocation>
</comment>
<dbReference type="PANTHER" id="PTHR43227:SF11">
    <property type="entry name" value="BLL4140 PROTEIN"/>
    <property type="match status" value="1"/>
</dbReference>
<dbReference type="Pfam" id="PF00528">
    <property type="entry name" value="BPD_transp_1"/>
    <property type="match status" value="1"/>
</dbReference>
<keyword evidence="5 7" id="KW-1133">Transmembrane helix</keyword>